<name>A0A2H9TC20_9ZZZZ</name>
<organism evidence="2">
    <name type="scientific">invertebrate metagenome</name>
    <dbReference type="NCBI Taxonomy" id="1711999"/>
    <lineage>
        <taxon>unclassified sequences</taxon>
        <taxon>metagenomes</taxon>
        <taxon>organismal metagenomes</taxon>
    </lineage>
</organism>
<dbReference type="InterPro" id="IPR033130">
    <property type="entry name" value="RNase_T2_His_AS_2"/>
</dbReference>
<proteinExistence type="inferred from homology"/>
<comment type="caution">
    <text evidence="2">The sequence shown here is derived from an EMBL/GenBank/DDBJ whole genome shotgun (WGS) entry which is preliminary data.</text>
</comment>
<dbReference type="Pfam" id="PF00445">
    <property type="entry name" value="Ribonuclease_T2"/>
    <property type="match status" value="1"/>
</dbReference>
<dbReference type="InterPro" id="IPR036430">
    <property type="entry name" value="RNase_T2-like_sf"/>
</dbReference>
<dbReference type="AlphaFoldDB" id="A0A2H9TC20"/>
<dbReference type="SUPFAM" id="SSF55895">
    <property type="entry name" value="Ribonuclease Rh-like"/>
    <property type="match status" value="1"/>
</dbReference>
<dbReference type="GO" id="GO:0006401">
    <property type="term" value="P:RNA catabolic process"/>
    <property type="evidence" value="ECO:0007669"/>
    <property type="project" value="UniProtKB-ARBA"/>
</dbReference>
<dbReference type="Gene3D" id="3.90.730.10">
    <property type="entry name" value="Ribonuclease T2-like"/>
    <property type="match status" value="1"/>
</dbReference>
<dbReference type="InterPro" id="IPR018188">
    <property type="entry name" value="RNase_T2_His_AS_1"/>
</dbReference>
<dbReference type="PANTHER" id="PTHR11240">
    <property type="entry name" value="RIBONUCLEASE T2"/>
    <property type="match status" value="1"/>
</dbReference>
<dbReference type="PANTHER" id="PTHR11240:SF22">
    <property type="entry name" value="RIBONUCLEASE T2"/>
    <property type="match status" value="1"/>
</dbReference>
<dbReference type="GO" id="GO:0033897">
    <property type="term" value="F:ribonuclease T2 activity"/>
    <property type="evidence" value="ECO:0007669"/>
    <property type="project" value="InterPro"/>
</dbReference>
<sequence length="293" mass="33814">MTRLLVLLLLALSSTSYGFRMLEGEFTANKTCDLWCSFKKHRNTGNHQTAIGSIYRIMGDNKPGGEWLQIRDKDNSIRWVNKTCGNIKINKPIPFDYFILSISWQPTFCKEQKNKPECQSSNTLFALHGLWPTTDKKPYPAYCQGQIAKPFGHYTTLPLDQELSKKLSSNMPGTQSYLDRHEWHKHGSCSGMDVKTYYTKSVNYFQWFSDSPVAKQLKSHKGKIVSSKQVKQWINQWSASQSISLHCIKQNNKTVLKEIRLYLKKELPVSPNSQSFFQYAKRSNCPDSFYLTP</sequence>
<protein>
    <submittedName>
        <fullName evidence="2">Ribonuclease I</fullName>
        <ecNumber evidence="2">3.1.27.6</ecNumber>
    </submittedName>
</protein>
<dbReference type="PROSITE" id="PS00531">
    <property type="entry name" value="RNASE_T2_2"/>
    <property type="match status" value="1"/>
</dbReference>
<dbReference type="InterPro" id="IPR001568">
    <property type="entry name" value="RNase_T2-like"/>
</dbReference>
<comment type="similarity">
    <text evidence="1">Belongs to the RNase T2 family.</text>
</comment>
<reference evidence="2" key="1">
    <citation type="journal article" date="2017" name="Appl. Environ. Microbiol.">
        <title>Molecular characterization of an Endozoicomonas-like organism causing infection in king scallop Pecten maximus L.</title>
        <authorList>
            <person name="Cano I."/>
            <person name="van Aerle R."/>
            <person name="Ross S."/>
            <person name="Verner-Jeffreys D.W."/>
            <person name="Paley R.K."/>
            <person name="Rimmer G."/>
            <person name="Ryder D."/>
            <person name="Hooper P."/>
            <person name="Stone D."/>
            <person name="Feist S.W."/>
        </authorList>
    </citation>
    <scope>NUCLEOTIDE SEQUENCE</scope>
</reference>
<dbReference type="PROSITE" id="PS00530">
    <property type="entry name" value="RNASE_T2_1"/>
    <property type="match status" value="1"/>
</dbReference>
<dbReference type="GO" id="GO:0016787">
    <property type="term" value="F:hydrolase activity"/>
    <property type="evidence" value="ECO:0007669"/>
    <property type="project" value="UniProtKB-KW"/>
</dbReference>
<evidence type="ECO:0000313" key="2">
    <source>
        <dbReference type="EMBL" id="PJE80754.1"/>
    </source>
</evidence>
<dbReference type="EC" id="3.1.27.6" evidence="2"/>
<gene>
    <name evidence="2" type="primary">rna</name>
    <name evidence="2" type="ORF">CI610_00242</name>
</gene>
<keyword evidence="2" id="KW-0378">Hydrolase</keyword>
<evidence type="ECO:0000256" key="1">
    <source>
        <dbReference type="ARBA" id="ARBA00007469"/>
    </source>
</evidence>
<dbReference type="GO" id="GO:0003723">
    <property type="term" value="F:RNA binding"/>
    <property type="evidence" value="ECO:0007669"/>
    <property type="project" value="InterPro"/>
</dbReference>
<dbReference type="EMBL" id="NSIT01000006">
    <property type="protein sequence ID" value="PJE80754.1"/>
    <property type="molecule type" value="Genomic_DNA"/>
</dbReference>
<accession>A0A2H9TC20</accession>